<feature type="compositionally biased region" description="Polar residues" evidence="1">
    <location>
        <begin position="307"/>
        <end position="323"/>
    </location>
</feature>
<organism evidence="2 3">
    <name type="scientific">Petrolisthes manimaculis</name>
    <dbReference type="NCBI Taxonomy" id="1843537"/>
    <lineage>
        <taxon>Eukaryota</taxon>
        <taxon>Metazoa</taxon>
        <taxon>Ecdysozoa</taxon>
        <taxon>Arthropoda</taxon>
        <taxon>Crustacea</taxon>
        <taxon>Multicrustacea</taxon>
        <taxon>Malacostraca</taxon>
        <taxon>Eumalacostraca</taxon>
        <taxon>Eucarida</taxon>
        <taxon>Decapoda</taxon>
        <taxon>Pleocyemata</taxon>
        <taxon>Anomura</taxon>
        <taxon>Galatheoidea</taxon>
        <taxon>Porcellanidae</taxon>
        <taxon>Petrolisthes</taxon>
    </lineage>
</organism>
<feature type="compositionally biased region" description="Low complexity" evidence="1">
    <location>
        <begin position="261"/>
        <end position="273"/>
    </location>
</feature>
<feature type="compositionally biased region" description="Basic and acidic residues" evidence="1">
    <location>
        <begin position="283"/>
        <end position="295"/>
    </location>
</feature>
<feature type="region of interest" description="Disordered" evidence="1">
    <location>
        <begin position="220"/>
        <end position="363"/>
    </location>
</feature>
<feature type="compositionally biased region" description="Basic and acidic residues" evidence="1">
    <location>
        <begin position="114"/>
        <end position="125"/>
    </location>
</feature>
<reference evidence="2" key="1">
    <citation type="submission" date="2023-11" db="EMBL/GenBank/DDBJ databases">
        <title>Genome assemblies of two species of porcelain crab, Petrolisthes cinctipes and Petrolisthes manimaculis (Anomura: Porcellanidae).</title>
        <authorList>
            <person name="Angst P."/>
        </authorList>
    </citation>
    <scope>NUCLEOTIDE SEQUENCE</scope>
    <source>
        <strain evidence="2">PB745_02</strain>
        <tissue evidence="2">Gill</tissue>
    </source>
</reference>
<feature type="compositionally biased region" description="Low complexity" evidence="1">
    <location>
        <begin position="86"/>
        <end position="101"/>
    </location>
</feature>
<feature type="non-terminal residue" evidence="2">
    <location>
        <position position="1"/>
    </location>
</feature>
<gene>
    <name evidence="2" type="ORF">Pmani_034777</name>
</gene>
<accession>A0AAE1NP97</accession>
<protein>
    <submittedName>
        <fullName evidence="2">Uncharacterized protein</fullName>
    </submittedName>
</protein>
<proteinExistence type="predicted"/>
<evidence type="ECO:0000313" key="2">
    <source>
        <dbReference type="EMBL" id="KAK4292456.1"/>
    </source>
</evidence>
<sequence length="412" mass="46274">MDVVAACNDILCYMNNTGPVASCRFSLYLQCQLLYGTVKLFGHQMAHLLGLAQDLDADVNRTTWKLPVFDAPKTQRSRVTLKETGPSELSTLSLTVPSSSTPRKRPGRKGLKTPSEEQERLTPREIQEELRQAEERPDNITLAVLEGDWLISHQHIHSDPSSVTMLDDHMFAEKHEELLASQIDAINEDFGLMSKELGPSKTIDTLDMDGEDRLMDVEKDVEERVERRQLSESRTTIPEVPAGTPRHKTATETATRHKTATETPTRPTESSSPLPGTPRRKRATETATKHTERSSEVPGTPSRHKTAIQTPTRSTEPSQTPTRPTEHSSEVPGTPRHKTVTETATSCTKRLRKRKHYHPSDESEIELEPCLGKDFVVGQRRPNLLVIDYVDQIPHDVMKGQLDTSFTTKRVQ</sequence>
<dbReference type="EMBL" id="JAWZYT010004826">
    <property type="protein sequence ID" value="KAK4292456.1"/>
    <property type="molecule type" value="Genomic_DNA"/>
</dbReference>
<dbReference type="AlphaFoldDB" id="A0AAE1NP97"/>
<evidence type="ECO:0000256" key="1">
    <source>
        <dbReference type="SAM" id="MobiDB-lite"/>
    </source>
</evidence>
<name>A0AAE1NP97_9EUCA</name>
<keyword evidence="3" id="KW-1185">Reference proteome</keyword>
<evidence type="ECO:0000313" key="3">
    <source>
        <dbReference type="Proteomes" id="UP001292094"/>
    </source>
</evidence>
<feature type="compositionally biased region" description="Basic and acidic residues" evidence="1">
    <location>
        <begin position="220"/>
        <end position="231"/>
    </location>
</feature>
<dbReference type="Proteomes" id="UP001292094">
    <property type="component" value="Unassembled WGS sequence"/>
</dbReference>
<comment type="caution">
    <text evidence="2">The sequence shown here is derived from an EMBL/GenBank/DDBJ whole genome shotgun (WGS) entry which is preliminary data.</text>
</comment>
<feature type="region of interest" description="Disordered" evidence="1">
    <location>
        <begin position="77"/>
        <end position="125"/>
    </location>
</feature>
<feature type="compositionally biased region" description="Basic residues" evidence="1">
    <location>
        <begin position="102"/>
        <end position="111"/>
    </location>
</feature>